<feature type="non-terminal residue" evidence="3">
    <location>
        <position position="263"/>
    </location>
</feature>
<dbReference type="STRING" id="747525.W4KLT2"/>
<feature type="non-terminal residue" evidence="3">
    <location>
        <position position="1"/>
    </location>
</feature>
<dbReference type="KEGG" id="hir:HETIRDRAFT_241185"/>
<dbReference type="GeneID" id="20668884"/>
<dbReference type="FunCoup" id="W4KLT2">
    <property type="interactions" value="119"/>
</dbReference>
<dbReference type="InterPro" id="IPR043141">
    <property type="entry name" value="Ribosomal_uL10-like_sf"/>
</dbReference>
<sequence>RTYVVSIKPPKVYDHKPVPRVYSEKKTFLYHQYLRLFENNAHAPLIFLQHDKFSVPNLIKIRREVAAAALKHVSAPPSLANPGPNPVPGEPPALPTLTVIRTSLFGVALRDFAPIDAAASDDIARTVKRGLMVLTLPNLNPPQLNAILRALDRAVPKKRAPMAAELAEKAKQKNADPPNPGRRIKRSRPVHSPELAVMGALIEGRVFKTDGVANVAKLPTLDTLRAQIIGLLSSPATQLAGVLSQASGGKLARTLEGLKKGLE</sequence>
<dbReference type="RefSeq" id="XP_009540768.1">
    <property type="nucleotide sequence ID" value="XM_009542473.1"/>
</dbReference>
<gene>
    <name evidence="3" type="ORF">HETIRDRAFT_241185</name>
</gene>
<dbReference type="InterPro" id="IPR047865">
    <property type="entry name" value="Ribosomal_uL10_bac_type"/>
</dbReference>
<evidence type="ECO:0008006" key="5">
    <source>
        <dbReference type="Google" id="ProtNLM"/>
    </source>
</evidence>
<dbReference type="SUPFAM" id="SSF160369">
    <property type="entry name" value="Ribosomal protein L10-like"/>
    <property type="match status" value="1"/>
</dbReference>
<dbReference type="EMBL" id="KI925454">
    <property type="protein sequence ID" value="ETW86783.1"/>
    <property type="molecule type" value="Genomic_DNA"/>
</dbReference>
<dbReference type="Proteomes" id="UP000030671">
    <property type="component" value="Unassembled WGS sequence"/>
</dbReference>
<dbReference type="Gene3D" id="6.10.250.290">
    <property type="match status" value="1"/>
</dbReference>
<dbReference type="HOGENOM" id="CLU_079421_0_0_1"/>
<dbReference type="eggNOG" id="ENOG502S9YH">
    <property type="taxonomic scope" value="Eukaryota"/>
</dbReference>
<proteinExistence type="inferred from homology"/>
<dbReference type="PANTHER" id="PTHR11560">
    <property type="entry name" value="39S RIBOSOMAL PROTEIN L10, MITOCHONDRIAL"/>
    <property type="match status" value="1"/>
</dbReference>
<keyword evidence="4" id="KW-1185">Reference proteome</keyword>
<reference evidence="3 4" key="1">
    <citation type="journal article" date="2012" name="New Phytol.">
        <title>Insight into trade-off between wood decay and parasitism from the genome of a fungal forest pathogen.</title>
        <authorList>
            <person name="Olson A."/>
            <person name="Aerts A."/>
            <person name="Asiegbu F."/>
            <person name="Belbahri L."/>
            <person name="Bouzid O."/>
            <person name="Broberg A."/>
            <person name="Canback B."/>
            <person name="Coutinho P.M."/>
            <person name="Cullen D."/>
            <person name="Dalman K."/>
            <person name="Deflorio G."/>
            <person name="van Diepen L.T."/>
            <person name="Dunand C."/>
            <person name="Duplessis S."/>
            <person name="Durling M."/>
            <person name="Gonthier P."/>
            <person name="Grimwood J."/>
            <person name="Fossdal C.G."/>
            <person name="Hansson D."/>
            <person name="Henrissat B."/>
            <person name="Hietala A."/>
            <person name="Himmelstrand K."/>
            <person name="Hoffmeister D."/>
            <person name="Hogberg N."/>
            <person name="James T.Y."/>
            <person name="Karlsson M."/>
            <person name="Kohler A."/>
            <person name="Kues U."/>
            <person name="Lee Y.H."/>
            <person name="Lin Y.C."/>
            <person name="Lind M."/>
            <person name="Lindquist E."/>
            <person name="Lombard V."/>
            <person name="Lucas S."/>
            <person name="Lunden K."/>
            <person name="Morin E."/>
            <person name="Murat C."/>
            <person name="Park J."/>
            <person name="Raffaello T."/>
            <person name="Rouze P."/>
            <person name="Salamov A."/>
            <person name="Schmutz J."/>
            <person name="Solheim H."/>
            <person name="Stahlberg J."/>
            <person name="Velez H."/>
            <person name="de Vries R.P."/>
            <person name="Wiebenga A."/>
            <person name="Woodward S."/>
            <person name="Yakovlev I."/>
            <person name="Garbelotto M."/>
            <person name="Martin F."/>
            <person name="Grigoriev I.V."/>
            <person name="Stenlid J."/>
        </authorList>
    </citation>
    <scope>NUCLEOTIDE SEQUENCE [LARGE SCALE GENOMIC DNA]</scope>
    <source>
        <strain evidence="3 4">TC 32-1</strain>
    </source>
</reference>
<dbReference type="AlphaFoldDB" id="W4KLT2"/>
<name>W4KLT2_HETIT</name>
<evidence type="ECO:0000313" key="3">
    <source>
        <dbReference type="EMBL" id="ETW86783.1"/>
    </source>
</evidence>
<evidence type="ECO:0000313" key="4">
    <source>
        <dbReference type="Proteomes" id="UP000030671"/>
    </source>
</evidence>
<evidence type="ECO:0000256" key="2">
    <source>
        <dbReference type="SAM" id="MobiDB-lite"/>
    </source>
</evidence>
<dbReference type="InParanoid" id="W4KLT2"/>
<evidence type="ECO:0000256" key="1">
    <source>
        <dbReference type="ARBA" id="ARBA00008889"/>
    </source>
</evidence>
<dbReference type="OrthoDB" id="360689at2759"/>
<comment type="similarity">
    <text evidence="1">Belongs to the universal ribosomal protein uL10 family.</text>
</comment>
<organism evidence="3 4">
    <name type="scientific">Heterobasidion irregulare (strain TC 32-1)</name>
    <dbReference type="NCBI Taxonomy" id="747525"/>
    <lineage>
        <taxon>Eukaryota</taxon>
        <taxon>Fungi</taxon>
        <taxon>Dikarya</taxon>
        <taxon>Basidiomycota</taxon>
        <taxon>Agaricomycotina</taxon>
        <taxon>Agaricomycetes</taxon>
        <taxon>Russulales</taxon>
        <taxon>Bondarzewiaceae</taxon>
        <taxon>Heterobasidion</taxon>
        <taxon>Heterobasidion annosum species complex</taxon>
    </lineage>
</organism>
<accession>W4KLT2</accession>
<feature type="region of interest" description="Disordered" evidence="2">
    <location>
        <begin position="165"/>
        <end position="190"/>
    </location>
</feature>
<protein>
    <recommendedName>
        <fullName evidence="5">Ribosomal protein L10</fullName>
    </recommendedName>
</protein>